<comment type="caution">
    <text evidence="1">The sequence shown here is derived from an EMBL/GenBank/DDBJ whole genome shotgun (WGS) entry which is preliminary data.</text>
</comment>
<dbReference type="EMBL" id="JAAMOW010000003">
    <property type="protein sequence ID" value="NGY04614.1"/>
    <property type="molecule type" value="Genomic_DNA"/>
</dbReference>
<keyword evidence="2" id="KW-1185">Reference proteome</keyword>
<reference evidence="1 2" key="1">
    <citation type="journal article" date="2014" name="Int. J. Syst. Evol. Microbiol.">
        <title>Solimonas terrae sp. nov., isolated from soil.</title>
        <authorList>
            <person name="Kim S.J."/>
            <person name="Moon J.Y."/>
            <person name="Weon H.Y."/>
            <person name="Ahn J.H."/>
            <person name="Chen W.M."/>
            <person name="Kwon S.W."/>
        </authorList>
    </citation>
    <scope>NUCLEOTIDE SEQUENCE [LARGE SCALE GENOMIC DNA]</scope>
    <source>
        <strain evidence="1 2">KIS83-12</strain>
    </source>
</reference>
<sequence>MPHSAAASRAVPFDAKRHAGLGLSTAQGHRWCARRNAVPLSTSEFLRAALHYPIVYVRDADDRYVPMAVLGLRDSENLFVDDKGAWAPEHYVPAYVRRHPFSLADVNGAEAASRRLICVDETRLSAEARPALIDGDGRTTAAWEPIRQLLEAFDQDWQQTLDLGRRLHELGLLVPFDALAVPRHGDRTQLQGLYRIEEARLATLAADALRTLLGTGELRAFYAHLLSLENFGRLLDRMQMLESRHEH</sequence>
<name>A0A6M2BQI9_9GAMM</name>
<dbReference type="Pfam" id="PF07277">
    <property type="entry name" value="SapC"/>
    <property type="match status" value="1"/>
</dbReference>
<gene>
    <name evidence="1" type="ORF">G7Y85_07555</name>
</gene>
<protein>
    <submittedName>
        <fullName evidence="1">SapC family protein</fullName>
    </submittedName>
</protein>
<dbReference type="InterPro" id="IPR010836">
    <property type="entry name" value="SapC"/>
</dbReference>
<accession>A0A6M2BQI9</accession>
<evidence type="ECO:0000313" key="2">
    <source>
        <dbReference type="Proteomes" id="UP000472676"/>
    </source>
</evidence>
<evidence type="ECO:0000313" key="1">
    <source>
        <dbReference type="EMBL" id="NGY04614.1"/>
    </source>
</evidence>
<dbReference type="AlphaFoldDB" id="A0A6M2BQI9"/>
<dbReference type="Proteomes" id="UP000472676">
    <property type="component" value="Unassembled WGS sequence"/>
</dbReference>
<organism evidence="1 2">
    <name type="scientific">Solimonas terrae</name>
    <dbReference type="NCBI Taxonomy" id="1396819"/>
    <lineage>
        <taxon>Bacteria</taxon>
        <taxon>Pseudomonadati</taxon>
        <taxon>Pseudomonadota</taxon>
        <taxon>Gammaproteobacteria</taxon>
        <taxon>Nevskiales</taxon>
        <taxon>Nevskiaceae</taxon>
        <taxon>Solimonas</taxon>
    </lineage>
</organism>
<proteinExistence type="predicted"/>
<dbReference type="RefSeq" id="WP_166254311.1">
    <property type="nucleotide sequence ID" value="NZ_JAAMOW010000003.1"/>
</dbReference>